<comment type="subcellular location">
    <subcellularLocation>
        <location evidence="2">Cell membrane</location>
        <topology evidence="2">Multi-pass membrane protein</topology>
    </subcellularLocation>
</comment>
<dbReference type="EMBL" id="RCUX01000008">
    <property type="protein sequence ID" value="RLP74952.1"/>
    <property type="molecule type" value="Genomic_DNA"/>
</dbReference>
<dbReference type="InterPro" id="IPR004358">
    <property type="entry name" value="Sig_transdc_His_kin-like_C"/>
</dbReference>
<dbReference type="InterPro" id="IPR029151">
    <property type="entry name" value="Sensor-like_sf"/>
</dbReference>
<dbReference type="Pfam" id="PF02518">
    <property type="entry name" value="HATPase_c"/>
    <property type="match status" value="1"/>
</dbReference>
<dbReference type="SUPFAM" id="SSF103190">
    <property type="entry name" value="Sensory domain-like"/>
    <property type="match status" value="1"/>
</dbReference>
<accession>A0A3L7A6G1</accession>
<feature type="transmembrane region" description="Helical" evidence="11">
    <location>
        <begin position="186"/>
        <end position="206"/>
    </location>
</feature>
<keyword evidence="4" id="KW-1003">Cell membrane</keyword>
<evidence type="ECO:0000313" key="14">
    <source>
        <dbReference type="Proteomes" id="UP000272503"/>
    </source>
</evidence>
<gene>
    <name evidence="13" type="ORF">D9V32_11000</name>
</gene>
<keyword evidence="9" id="KW-0902">Two-component regulatory system</keyword>
<dbReference type="GO" id="GO:0005886">
    <property type="term" value="C:plasma membrane"/>
    <property type="evidence" value="ECO:0007669"/>
    <property type="project" value="UniProtKB-SubCell"/>
</dbReference>
<proteinExistence type="predicted"/>
<dbReference type="Proteomes" id="UP000272503">
    <property type="component" value="Unassembled WGS sequence"/>
</dbReference>
<dbReference type="RefSeq" id="WP_121648957.1">
    <property type="nucleotide sequence ID" value="NZ_RCUX01000008.1"/>
</dbReference>
<evidence type="ECO:0000256" key="6">
    <source>
        <dbReference type="ARBA" id="ARBA00022692"/>
    </source>
</evidence>
<evidence type="ECO:0000259" key="12">
    <source>
        <dbReference type="PROSITE" id="PS50109"/>
    </source>
</evidence>
<sequence length="441" mass="45983">MVQKRTRSASSSVFIALILVAAVLGLAVGGLLIWDRQRAGEHEAERTTDAIATTLALTPSTRDTLAAIAEGKITVNAGSGRLQPIAERLIGTADITYVTIMTPEGVRLTHRDASQIGGYYVGTIPRTPTALTEVFAGTLGPSIRTIVPVQAAQDSAGSATAGSTIIGWVSAGVTLNTVGASIRDELPVIILITAGLLAAGIAGALMGRRYTRRLTGDLSAADVRDATSSYESLRTLGAALRAQNHEHGNRLHTAVAMLELGRTREAISLLTETAQRNQDLVDRLAVPATAETTMSALILGKTAQAAERGVDFDAEIDPNAAAPALSPIDAISVVGNLIDNAFDAAATGPTPRSVHIEVRPHGNSHVEIAVTDSGPGFTAESRARLFEHGYSTKESPSKTRGLGLHLARQIVTEAGGHLTVDEHPTTLRAILPTIAPNGGTR</sequence>
<keyword evidence="6 11" id="KW-0812">Transmembrane</keyword>
<protein>
    <recommendedName>
        <fullName evidence="3">histidine kinase</fullName>
        <ecNumber evidence="3">2.7.13.3</ecNumber>
    </recommendedName>
</protein>
<dbReference type="Gene3D" id="3.30.450.20">
    <property type="entry name" value="PAS domain"/>
    <property type="match status" value="1"/>
</dbReference>
<evidence type="ECO:0000256" key="8">
    <source>
        <dbReference type="ARBA" id="ARBA00022989"/>
    </source>
</evidence>
<reference evidence="13 14" key="1">
    <citation type="submission" date="2018-10" db="EMBL/GenBank/DDBJ databases">
        <authorList>
            <person name="Li J."/>
        </authorList>
    </citation>
    <scope>NUCLEOTIDE SEQUENCE [LARGE SCALE GENOMIC DNA]</scope>
    <source>
        <strain evidence="13 14">IF 016277</strain>
    </source>
</reference>
<evidence type="ECO:0000256" key="5">
    <source>
        <dbReference type="ARBA" id="ARBA00022553"/>
    </source>
</evidence>
<dbReference type="PANTHER" id="PTHR43547:SF10">
    <property type="entry name" value="SENSOR HISTIDINE KINASE DCUS"/>
    <property type="match status" value="1"/>
</dbReference>
<dbReference type="InterPro" id="IPR005467">
    <property type="entry name" value="His_kinase_dom"/>
</dbReference>
<name>A0A3L7A6G1_9MICO</name>
<dbReference type="EC" id="2.7.13.3" evidence="3"/>
<keyword evidence="10 11" id="KW-0472">Membrane</keyword>
<dbReference type="OrthoDB" id="9792686at2"/>
<comment type="catalytic activity">
    <reaction evidence="1">
        <text>ATP + protein L-histidine = ADP + protein N-phospho-L-histidine.</text>
        <dbReference type="EC" id="2.7.13.3"/>
    </reaction>
</comment>
<dbReference type="Pfam" id="PF17203">
    <property type="entry name" value="sCache_3_2"/>
    <property type="match status" value="1"/>
</dbReference>
<evidence type="ECO:0000256" key="11">
    <source>
        <dbReference type="SAM" id="Phobius"/>
    </source>
</evidence>
<evidence type="ECO:0000313" key="13">
    <source>
        <dbReference type="EMBL" id="RLP74952.1"/>
    </source>
</evidence>
<keyword evidence="14" id="KW-1185">Reference proteome</keyword>
<dbReference type="InterPro" id="IPR033463">
    <property type="entry name" value="sCache_3"/>
</dbReference>
<dbReference type="InterPro" id="IPR003594">
    <property type="entry name" value="HATPase_dom"/>
</dbReference>
<evidence type="ECO:0000256" key="9">
    <source>
        <dbReference type="ARBA" id="ARBA00023012"/>
    </source>
</evidence>
<keyword evidence="5" id="KW-0597">Phosphoprotein</keyword>
<dbReference type="AlphaFoldDB" id="A0A3L7A6G1"/>
<dbReference type="InterPro" id="IPR036890">
    <property type="entry name" value="HATPase_C_sf"/>
</dbReference>
<feature type="domain" description="Histidine kinase" evidence="12">
    <location>
        <begin position="242"/>
        <end position="435"/>
    </location>
</feature>
<evidence type="ECO:0000256" key="3">
    <source>
        <dbReference type="ARBA" id="ARBA00012438"/>
    </source>
</evidence>
<evidence type="ECO:0000256" key="4">
    <source>
        <dbReference type="ARBA" id="ARBA00022475"/>
    </source>
</evidence>
<dbReference type="GO" id="GO:0000155">
    <property type="term" value="F:phosphorelay sensor kinase activity"/>
    <property type="evidence" value="ECO:0007669"/>
    <property type="project" value="TreeGrafter"/>
</dbReference>
<evidence type="ECO:0000256" key="2">
    <source>
        <dbReference type="ARBA" id="ARBA00004651"/>
    </source>
</evidence>
<organism evidence="13 14">
    <name type="scientific">Mycetocola tolaasinivorans</name>
    <dbReference type="NCBI Taxonomy" id="76635"/>
    <lineage>
        <taxon>Bacteria</taxon>
        <taxon>Bacillati</taxon>
        <taxon>Actinomycetota</taxon>
        <taxon>Actinomycetes</taxon>
        <taxon>Micrococcales</taxon>
        <taxon>Microbacteriaceae</taxon>
        <taxon>Mycetocola</taxon>
    </lineage>
</organism>
<dbReference type="PANTHER" id="PTHR43547">
    <property type="entry name" value="TWO-COMPONENT HISTIDINE KINASE"/>
    <property type="match status" value="1"/>
</dbReference>
<dbReference type="PROSITE" id="PS50109">
    <property type="entry name" value="HIS_KIN"/>
    <property type="match status" value="1"/>
</dbReference>
<keyword evidence="8 11" id="KW-1133">Transmembrane helix</keyword>
<evidence type="ECO:0000256" key="7">
    <source>
        <dbReference type="ARBA" id="ARBA00022777"/>
    </source>
</evidence>
<feature type="transmembrane region" description="Helical" evidence="11">
    <location>
        <begin position="12"/>
        <end position="34"/>
    </location>
</feature>
<dbReference type="Gene3D" id="3.30.565.10">
    <property type="entry name" value="Histidine kinase-like ATPase, C-terminal domain"/>
    <property type="match status" value="1"/>
</dbReference>
<dbReference type="SUPFAM" id="SSF55874">
    <property type="entry name" value="ATPase domain of HSP90 chaperone/DNA topoisomerase II/histidine kinase"/>
    <property type="match status" value="1"/>
</dbReference>
<evidence type="ECO:0000256" key="1">
    <source>
        <dbReference type="ARBA" id="ARBA00000085"/>
    </source>
</evidence>
<dbReference type="SMART" id="SM00387">
    <property type="entry name" value="HATPase_c"/>
    <property type="match status" value="1"/>
</dbReference>
<evidence type="ECO:0000256" key="10">
    <source>
        <dbReference type="ARBA" id="ARBA00023136"/>
    </source>
</evidence>
<keyword evidence="7" id="KW-0418">Kinase</keyword>
<comment type="caution">
    <text evidence="13">The sequence shown here is derived from an EMBL/GenBank/DDBJ whole genome shotgun (WGS) entry which is preliminary data.</text>
</comment>
<dbReference type="PRINTS" id="PR00344">
    <property type="entry name" value="BCTRLSENSOR"/>
</dbReference>
<keyword evidence="7" id="KW-0808">Transferase</keyword>